<organism evidence="1 2">
    <name type="scientific">Pasteurella testudinis DSM 23072</name>
    <dbReference type="NCBI Taxonomy" id="1122938"/>
    <lineage>
        <taxon>Bacteria</taxon>
        <taxon>Pseudomonadati</taxon>
        <taxon>Pseudomonadota</taxon>
        <taxon>Gammaproteobacteria</taxon>
        <taxon>Pasteurellales</taxon>
        <taxon>Pasteurellaceae</taxon>
        <taxon>Pasteurella</taxon>
    </lineage>
</organism>
<evidence type="ECO:0000313" key="2">
    <source>
        <dbReference type="Proteomes" id="UP000192408"/>
    </source>
</evidence>
<proteinExistence type="predicted"/>
<gene>
    <name evidence="1" type="ORF">SAMN05660772_02827</name>
</gene>
<dbReference type="RefSeq" id="WP_084257817.1">
    <property type="nucleotide sequence ID" value="NZ_FWWV01000049.1"/>
</dbReference>
<accession>A0A1W1V536</accession>
<dbReference type="AlphaFoldDB" id="A0A1W1V536"/>
<keyword evidence="2" id="KW-1185">Reference proteome</keyword>
<dbReference type="EMBL" id="FWWV01000049">
    <property type="protein sequence ID" value="SMB88547.1"/>
    <property type="molecule type" value="Genomic_DNA"/>
</dbReference>
<name>A0A1W1V536_9PAST</name>
<sequence>MQCAVESDFAAHDRQQCWAAAEDEAIKKWAEKLYETYSSRAVLNPYPWLVGSVECALCERDDFWESIQDSNWVKLEEIKKEVIELLAEKHWEDEQY</sequence>
<protein>
    <submittedName>
        <fullName evidence="1">Uncharacterized protein</fullName>
    </submittedName>
</protein>
<dbReference type="STRING" id="1122938.SAMN05660772_02827"/>
<dbReference type="Proteomes" id="UP000192408">
    <property type="component" value="Unassembled WGS sequence"/>
</dbReference>
<reference evidence="2" key="1">
    <citation type="submission" date="2017-04" db="EMBL/GenBank/DDBJ databases">
        <authorList>
            <person name="Varghese N."/>
            <person name="Submissions S."/>
        </authorList>
    </citation>
    <scope>NUCLEOTIDE SEQUENCE [LARGE SCALE GENOMIC DNA]</scope>
    <source>
        <strain evidence="2">DSM 23072</strain>
    </source>
</reference>
<evidence type="ECO:0000313" key="1">
    <source>
        <dbReference type="EMBL" id="SMB88547.1"/>
    </source>
</evidence>